<dbReference type="Proteomes" id="UP000070516">
    <property type="component" value="Chromosome"/>
</dbReference>
<accession>A0A127I1D4</accession>
<organism evidence="1 2">
    <name type="scientific">Pseudomonas azotoformans</name>
    <dbReference type="NCBI Taxonomy" id="47878"/>
    <lineage>
        <taxon>Bacteria</taxon>
        <taxon>Pseudomonadati</taxon>
        <taxon>Pseudomonadota</taxon>
        <taxon>Gammaproteobacteria</taxon>
        <taxon>Pseudomonadales</taxon>
        <taxon>Pseudomonadaceae</taxon>
        <taxon>Pseudomonas</taxon>
    </lineage>
</organism>
<dbReference type="KEGG" id="pazo:AYR47_20640"/>
<sequence length="78" mass="8147">MAAELKTHLPIELLARVIGLSGSISSSSAGGEGYSGWGLRAAIYRRYVMLASGCYAMLDEDIGFGLVSGRAVIARLLG</sequence>
<gene>
    <name evidence="1" type="ORF">AYR47_20640</name>
</gene>
<evidence type="ECO:0000313" key="2">
    <source>
        <dbReference type="Proteomes" id="UP000070516"/>
    </source>
</evidence>
<dbReference type="AlphaFoldDB" id="A0A127I1D4"/>
<proteinExistence type="predicted"/>
<reference evidence="1 2" key="1">
    <citation type="submission" date="2016-02" db="EMBL/GenBank/DDBJ databases">
        <title>Complete genome sequence of Pseudomonas azotoformans S4.</title>
        <authorList>
            <person name="Fang Y."/>
            <person name="Wu L."/>
            <person name="Feng G."/>
        </authorList>
    </citation>
    <scope>NUCLEOTIDE SEQUENCE [LARGE SCALE GENOMIC DNA]</scope>
    <source>
        <strain evidence="1 2">S4</strain>
    </source>
</reference>
<protein>
    <submittedName>
        <fullName evidence="1">Uncharacterized protein</fullName>
    </submittedName>
</protein>
<dbReference type="RefSeq" id="WP_061436599.1">
    <property type="nucleotide sequence ID" value="NZ_CP014546.1"/>
</dbReference>
<dbReference type="EMBL" id="CP014546">
    <property type="protein sequence ID" value="AMN80569.1"/>
    <property type="molecule type" value="Genomic_DNA"/>
</dbReference>
<evidence type="ECO:0000313" key="1">
    <source>
        <dbReference type="EMBL" id="AMN80569.1"/>
    </source>
</evidence>
<name>A0A127I1D4_PSEAZ</name>